<comment type="caution">
    <text evidence="1">The sequence shown here is derived from an EMBL/GenBank/DDBJ whole genome shotgun (WGS) entry which is preliminary data.</text>
</comment>
<dbReference type="Proteomes" id="UP000215559">
    <property type="component" value="Unassembled WGS sequence"/>
</dbReference>
<name>A0A235BUN7_UNCW3</name>
<evidence type="ECO:0000313" key="1">
    <source>
        <dbReference type="EMBL" id="OYD16028.1"/>
    </source>
</evidence>
<proteinExistence type="predicted"/>
<dbReference type="AlphaFoldDB" id="A0A235BUN7"/>
<reference evidence="1 2" key="1">
    <citation type="submission" date="2017-07" db="EMBL/GenBank/DDBJ databases">
        <title>Recovery of genomes from metagenomes via a dereplication, aggregation, and scoring strategy.</title>
        <authorList>
            <person name="Sieber C.M."/>
            <person name="Probst A.J."/>
            <person name="Sharrar A."/>
            <person name="Thomas B.C."/>
            <person name="Hess M."/>
            <person name="Tringe S.G."/>
            <person name="Banfield J.F."/>
        </authorList>
    </citation>
    <scope>NUCLEOTIDE SEQUENCE [LARGE SCALE GENOMIC DNA]</scope>
    <source>
        <strain evidence="1">JGI_Cruoil_03_51_56</strain>
    </source>
</reference>
<gene>
    <name evidence="1" type="ORF">CH330_03845</name>
</gene>
<protein>
    <submittedName>
        <fullName evidence="1">Uncharacterized protein</fullName>
    </submittedName>
</protein>
<evidence type="ECO:0000313" key="2">
    <source>
        <dbReference type="Proteomes" id="UP000215559"/>
    </source>
</evidence>
<dbReference type="EMBL" id="NOZP01000074">
    <property type="protein sequence ID" value="OYD16028.1"/>
    <property type="molecule type" value="Genomic_DNA"/>
</dbReference>
<accession>A0A235BUN7</accession>
<organism evidence="1 2">
    <name type="scientific">candidate division WOR-3 bacterium JGI_Cruoil_03_51_56</name>
    <dbReference type="NCBI Taxonomy" id="1973747"/>
    <lineage>
        <taxon>Bacteria</taxon>
        <taxon>Bacteria division WOR-3</taxon>
    </lineage>
</organism>
<sequence>MKKEYRQLRLDLLDKLHISPQALSFRCKKVIQEKPMGTRDATCIIAHQEGLRLDKYLDSEYVDRIRTLLNQLEDSERLTHPQTGARPIALTGQ</sequence>